<dbReference type="AlphaFoldDB" id="L0E066"/>
<dbReference type="InterPro" id="IPR023534">
    <property type="entry name" value="Rof/RNase_P-like"/>
</dbReference>
<evidence type="ECO:0000313" key="1">
    <source>
        <dbReference type="EMBL" id="AGA35234.1"/>
    </source>
</evidence>
<accession>L0E066</accession>
<dbReference type="PATRIC" id="fig|1255043.3.peg.3636"/>
<dbReference type="RefSeq" id="WP_015260329.1">
    <property type="nucleotide sequence ID" value="NC_019902.2"/>
</dbReference>
<dbReference type="KEGG" id="tni:TVNIR_3604"/>
<dbReference type="eggNOG" id="COG4568">
    <property type="taxonomic scope" value="Bacteria"/>
</dbReference>
<dbReference type="Proteomes" id="UP000010809">
    <property type="component" value="Chromosome"/>
</dbReference>
<dbReference type="EMBL" id="CP003989">
    <property type="protein sequence ID" value="AGA35234.1"/>
    <property type="molecule type" value="Genomic_DNA"/>
</dbReference>
<dbReference type="STRING" id="1255043.TVNIR_3604"/>
<dbReference type="PROSITE" id="PS52050">
    <property type="entry name" value="WYL"/>
    <property type="match status" value="1"/>
</dbReference>
<dbReference type="InterPro" id="IPR038626">
    <property type="entry name" value="Rof-like_sf"/>
</dbReference>
<organism evidence="1 2">
    <name type="scientific">Thioalkalivibrio nitratireducens (strain DSM 14787 / UNIQEM 213 / ALEN2)</name>
    <dbReference type="NCBI Taxonomy" id="1255043"/>
    <lineage>
        <taxon>Bacteria</taxon>
        <taxon>Pseudomonadati</taxon>
        <taxon>Pseudomonadota</taxon>
        <taxon>Gammaproteobacteria</taxon>
        <taxon>Chromatiales</taxon>
        <taxon>Ectothiorhodospiraceae</taxon>
        <taxon>Thioalkalivibrio</taxon>
    </lineage>
</organism>
<name>L0E066_THIND</name>
<gene>
    <name evidence="1" type="ordered locus">TVNIR_3604</name>
</gene>
<evidence type="ECO:0000313" key="2">
    <source>
        <dbReference type="Proteomes" id="UP000010809"/>
    </source>
</evidence>
<protein>
    <submittedName>
        <fullName evidence="1">Transcriptional antiterminator, Rof</fullName>
    </submittedName>
</protein>
<dbReference type="OrthoDB" id="5786494at2"/>
<sequence>MTRPPPYSPMDCERYSELELAIVRRRALRLRWIGRAVTHLEVVYPEDLRTRRHGEYLVLRDQLHRRRFLRLDRITDFSELGPAEVEPAAKSRP</sequence>
<dbReference type="HOGENOM" id="CLU_176324_2_0_6"/>
<dbReference type="Gene3D" id="2.30.30.400">
    <property type="entry name" value="Rof-like"/>
    <property type="match status" value="1"/>
</dbReference>
<keyword evidence="2" id="KW-1185">Reference proteome</keyword>
<reference evidence="1" key="1">
    <citation type="submission" date="2015-12" db="EMBL/GenBank/DDBJ databases">
        <authorList>
            <person name="Tikhonova T.V."/>
            <person name="Pavlov A.R."/>
            <person name="Beletsky A.V."/>
            <person name="Mardanov A.V."/>
            <person name="Sorokin D.Y."/>
            <person name="Ravin N.V."/>
            <person name="Popov V.O."/>
        </authorList>
    </citation>
    <scope>NUCLEOTIDE SEQUENCE</scope>
    <source>
        <strain evidence="1">DSM 14787</strain>
    </source>
</reference>
<proteinExistence type="predicted"/>
<dbReference type="SUPFAM" id="SSF101744">
    <property type="entry name" value="Rof/RNase P subunit-like"/>
    <property type="match status" value="1"/>
</dbReference>